<feature type="compositionally biased region" description="Polar residues" evidence="2">
    <location>
        <begin position="56"/>
        <end position="66"/>
    </location>
</feature>
<dbReference type="AlphaFoldDB" id="A0A9P8CHY1"/>
<evidence type="ECO:0000313" key="4">
    <source>
        <dbReference type="Proteomes" id="UP000887226"/>
    </source>
</evidence>
<evidence type="ECO:0000256" key="2">
    <source>
        <dbReference type="SAM" id="MobiDB-lite"/>
    </source>
</evidence>
<dbReference type="OrthoDB" id="3546243at2759"/>
<dbReference type="Proteomes" id="UP000887226">
    <property type="component" value="Unassembled WGS sequence"/>
</dbReference>
<accession>A0A9P8CHY1</accession>
<dbReference type="EMBL" id="MU253764">
    <property type="protein sequence ID" value="KAG9247738.1"/>
    <property type="molecule type" value="Genomic_DNA"/>
</dbReference>
<reference evidence="3" key="1">
    <citation type="journal article" date="2021" name="IMA Fungus">
        <title>Genomic characterization of three marine fungi, including Emericellopsis atlantica sp. nov. with signatures of a generalist lifestyle and marine biomass degradation.</title>
        <authorList>
            <person name="Hagestad O.C."/>
            <person name="Hou L."/>
            <person name="Andersen J.H."/>
            <person name="Hansen E.H."/>
            <person name="Altermark B."/>
            <person name="Li C."/>
            <person name="Kuhnert E."/>
            <person name="Cox R.J."/>
            <person name="Crous P.W."/>
            <person name="Spatafora J.W."/>
            <person name="Lail K."/>
            <person name="Amirebrahimi M."/>
            <person name="Lipzen A."/>
            <person name="Pangilinan J."/>
            <person name="Andreopoulos W."/>
            <person name="Hayes R.D."/>
            <person name="Ng V."/>
            <person name="Grigoriev I.V."/>
            <person name="Jackson S.A."/>
            <person name="Sutton T.D.S."/>
            <person name="Dobson A.D.W."/>
            <person name="Rama T."/>
        </authorList>
    </citation>
    <scope>NUCLEOTIDE SEQUENCE</scope>
    <source>
        <strain evidence="3">TRa3180A</strain>
    </source>
</reference>
<evidence type="ECO:0000313" key="3">
    <source>
        <dbReference type="EMBL" id="KAG9247738.1"/>
    </source>
</evidence>
<keyword evidence="1" id="KW-0175">Coiled coil</keyword>
<feature type="coiled-coil region" evidence="1">
    <location>
        <begin position="205"/>
        <end position="253"/>
    </location>
</feature>
<feature type="region of interest" description="Disordered" evidence="2">
    <location>
        <begin position="47"/>
        <end position="66"/>
    </location>
</feature>
<protein>
    <submittedName>
        <fullName evidence="3">Uncharacterized protein</fullName>
    </submittedName>
</protein>
<organism evidence="3 4">
    <name type="scientific">Calycina marina</name>
    <dbReference type="NCBI Taxonomy" id="1763456"/>
    <lineage>
        <taxon>Eukaryota</taxon>
        <taxon>Fungi</taxon>
        <taxon>Dikarya</taxon>
        <taxon>Ascomycota</taxon>
        <taxon>Pezizomycotina</taxon>
        <taxon>Leotiomycetes</taxon>
        <taxon>Helotiales</taxon>
        <taxon>Pezizellaceae</taxon>
        <taxon>Calycina</taxon>
    </lineage>
</organism>
<comment type="caution">
    <text evidence="3">The sequence shown here is derived from an EMBL/GenBank/DDBJ whole genome shotgun (WGS) entry which is preliminary data.</text>
</comment>
<proteinExistence type="predicted"/>
<gene>
    <name evidence="3" type="ORF">BJ878DRAFT_539006</name>
</gene>
<sequence>MSAPPLSEAEPISVGASFYVSEKPKWRHLLTKKNSINATFYPYEARPEPAEGIAPPQNNHTTPGLGQSVLSDSGFVIAADLDSVPASYIGEDGRLTLLRGKACGSSTLNPADPKEIDTIFRDMATNSSGSRGTISQETLRLLPIVSRTVTQYVGELQADNSQLHMSNARLRATQGGGQARAQQMEGEMTIHRPCVPRLTRSKAHIAVLQREIELVKATNMELLLQIDHLRQDMRKMEAQEASLKAELERLGVRAVLDYGVESSSKKRRQG</sequence>
<evidence type="ECO:0000256" key="1">
    <source>
        <dbReference type="SAM" id="Coils"/>
    </source>
</evidence>
<keyword evidence="4" id="KW-1185">Reference proteome</keyword>
<name>A0A9P8CHY1_9HELO</name>